<evidence type="ECO:0000256" key="3">
    <source>
        <dbReference type="ARBA" id="ARBA00022448"/>
    </source>
</evidence>
<evidence type="ECO:0000256" key="6">
    <source>
        <dbReference type="ARBA" id="ARBA00022692"/>
    </source>
</evidence>
<keyword evidence="7" id="KW-0653">Protein transport</keyword>
<protein>
    <submittedName>
        <fullName evidence="12">Energy transducer TonB</fullName>
    </submittedName>
</protein>
<dbReference type="InterPro" id="IPR051045">
    <property type="entry name" value="TonB-dependent_transducer"/>
</dbReference>
<dbReference type="GO" id="GO:0055085">
    <property type="term" value="P:transmembrane transport"/>
    <property type="evidence" value="ECO:0007669"/>
    <property type="project" value="InterPro"/>
</dbReference>
<dbReference type="GO" id="GO:0015031">
    <property type="term" value="P:protein transport"/>
    <property type="evidence" value="ECO:0007669"/>
    <property type="project" value="UniProtKB-KW"/>
</dbReference>
<keyword evidence="6 10" id="KW-0812">Transmembrane</keyword>
<accession>A0A412G7K1</accession>
<comment type="subcellular location">
    <subcellularLocation>
        <location evidence="1">Cell inner membrane</location>
        <topology evidence="1">Single-pass membrane protein</topology>
        <orientation evidence="1">Periplasmic side</orientation>
    </subcellularLocation>
</comment>
<keyword evidence="4" id="KW-1003">Cell membrane</keyword>
<evidence type="ECO:0000313" key="12">
    <source>
        <dbReference type="EMBL" id="RGR88227.1"/>
    </source>
</evidence>
<evidence type="ECO:0000259" key="11">
    <source>
        <dbReference type="Pfam" id="PF03544"/>
    </source>
</evidence>
<name>A0A412G7K1_9BACT</name>
<organism evidence="12 13">
    <name type="scientific">Phocaeicola coprocola</name>
    <dbReference type="NCBI Taxonomy" id="310298"/>
    <lineage>
        <taxon>Bacteria</taxon>
        <taxon>Pseudomonadati</taxon>
        <taxon>Bacteroidota</taxon>
        <taxon>Bacteroidia</taxon>
        <taxon>Bacteroidales</taxon>
        <taxon>Bacteroidaceae</taxon>
        <taxon>Phocaeicola</taxon>
    </lineage>
</organism>
<evidence type="ECO:0000256" key="10">
    <source>
        <dbReference type="SAM" id="Phobius"/>
    </source>
</evidence>
<evidence type="ECO:0000256" key="8">
    <source>
        <dbReference type="ARBA" id="ARBA00022989"/>
    </source>
</evidence>
<evidence type="ECO:0000313" key="13">
    <source>
        <dbReference type="Proteomes" id="UP000285864"/>
    </source>
</evidence>
<evidence type="ECO:0000256" key="5">
    <source>
        <dbReference type="ARBA" id="ARBA00022519"/>
    </source>
</evidence>
<feature type="domain" description="TonB C-terminal" evidence="11">
    <location>
        <begin position="98"/>
        <end position="164"/>
    </location>
</feature>
<evidence type="ECO:0000256" key="1">
    <source>
        <dbReference type="ARBA" id="ARBA00004383"/>
    </source>
</evidence>
<dbReference type="GO" id="GO:0031992">
    <property type="term" value="F:energy transducer activity"/>
    <property type="evidence" value="ECO:0007669"/>
    <property type="project" value="TreeGrafter"/>
</dbReference>
<dbReference type="Gene3D" id="3.30.1150.10">
    <property type="match status" value="1"/>
</dbReference>
<dbReference type="Pfam" id="PF03544">
    <property type="entry name" value="TonB_C"/>
    <property type="match status" value="1"/>
</dbReference>
<keyword evidence="9 10" id="KW-0472">Membrane</keyword>
<keyword evidence="8 10" id="KW-1133">Transmembrane helix</keyword>
<dbReference type="EMBL" id="QRUU01000148">
    <property type="protein sequence ID" value="RGR88227.1"/>
    <property type="molecule type" value="Genomic_DNA"/>
</dbReference>
<evidence type="ECO:0000256" key="4">
    <source>
        <dbReference type="ARBA" id="ARBA00022475"/>
    </source>
</evidence>
<dbReference type="InterPro" id="IPR006260">
    <property type="entry name" value="TonB/TolA_C"/>
</dbReference>
<keyword evidence="3" id="KW-0813">Transport</keyword>
<dbReference type="SUPFAM" id="SSF74653">
    <property type="entry name" value="TolA/TonB C-terminal domain"/>
    <property type="match status" value="1"/>
</dbReference>
<dbReference type="NCBIfam" id="TIGR01352">
    <property type="entry name" value="tonB_Cterm"/>
    <property type="match status" value="1"/>
</dbReference>
<dbReference type="PANTHER" id="PTHR33446">
    <property type="entry name" value="PROTEIN TONB-RELATED"/>
    <property type="match status" value="1"/>
</dbReference>
<keyword evidence="13" id="KW-1185">Reference proteome</keyword>
<dbReference type="RefSeq" id="WP_118485379.1">
    <property type="nucleotide sequence ID" value="NZ_QRUU01000148.1"/>
</dbReference>
<comment type="caution">
    <text evidence="12">The sequence shown here is derived from an EMBL/GenBank/DDBJ whole genome shotgun (WGS) entry which is preliminary data.</text>
</comment>
<sequence length="167" mass="19381">MNKEDNEVYFLGKNKPKQHNKRIYLYTLILLAILGISGWIYYKSTIKKTDNTEILQTVSIHPKKTILKRPRFDKDKDITAFYSWIAQNLKYPKGLENKDVKIVIKFTVNTAGKLEKFQILESPKEKAFEQAVISLLKESPQWAPAELTDGTKVNMEFTLPVSFKPEK</sequence>
<evidence type="ECO:0000256" key="2">
    <source>
        <dbReference type="ARBA" id="ARBA00006555"/>
    </source>
</evidence>
<dbReference type="InterPro" id="IPR037682">
    <property type="entry name" value="TonB_C"/>
</dbReference>
<gene>
    <name evidence="12" type="ORF">DWY20_14670</name>
</gene>
<proteinExistence type="inferred from homology"/>
<dbReference type="PANTHER" id="PTHR33446:SF2">
    <property type="entry name" value="PROTEIN TONB"/>
    <property type="match status" value="1"/>
</dbReference>
<dbReference type="Proteomes" id="UP000285864">
    <property type="component" value="Unassembled WGS sequence"/>
</dbReference>
<evidence type="ECO:0000256" key="7">
    <source>
        <dbReference type="ARBA" id="ARBA00022927"/>
    </source>
</evidence>
<dbReference type="GO" id="GO:0098797">
    <property type="term" value="C:plasma membrane protein complex"/>
    <property type="evidence" value="ECO:0007669"/>
    <property type="project" value="TreeGrafter"/>
</dbReference>
<keyword evidence="5" id="KW-0997">Cell inner membrane</keyword>
<reference evidence="12 13" key="1">
    <citation type="submission" date="2018-08" db="EMBL/GenBank/DDBJ databases">
        <title>A genome reference for cultivated species of the human gut microbiota.</title>
        <authorList>
            <person name="Zou Y."/>
            <person name="Xue W."/>
            <person name="Luo G."/>
        </authorList>
    </citation>
    <scope>NUCLEOTIDE SEQUENCE [LARGE SCALE GENOMIC DNA]</scope>
    <source>
        <strain evidence="12 13">AF24-2</strain>
    </source>
</reference>
<feature type="transmembrane region" description="Helical" evidence="10">
    <location>
        <begin position="23"/>
        <end position="42"/>
    </location>
</feature>
<comment type="similarity">
    <text evidence="2">Belongs to the TonB family.</text>
</comment>
<evidence type="ECO:0000256" key="9">
    <source>
        <dbReference type="ARBA" id="ARBA00023136"/>
    </source>
</evidence>
<dbReference type="AlphaFoldDB" id="A0A412G7K1"/>